<dbReference type="Gene3D" id="1.10.10.10">
    <property type="entry name" value="Winged helix-like DNA-binding domain superfamily/Winged helix DNA-binding domain"/>
    <property type="match status" value="1"/>
</dbReference>
<feature type="domain" description="HTH luxR-type" evidence="4">
    <location>
        <begin position="211"/>
        <end position="276"/>
    </location>
</feature>
<dbReference type="InterPro" id="IPR000792">
    <property type="entry name" value="Tscrpt_reg_LuxR_C"/>
</dbReference>
<dbReference type="SMART" id="SM00421">
    <property type="entry name" value="HTH_LUXR"/>
    <property type="match status" value="1"/>
</dbReference>
<reference evidence="5 6" key="1">
    <citation type="submission" date="2024-02" db="EMBL/GenBank/DDBJ databases">
        <title>Bacteria isolated from the canopy kelp, Nereocystis luetkeana.</title>
        <authorList>
            <person name="Pfister C.A."/>
            <person name="Younker I.T."/>
            <person name="Light S.H."/>
        </authorList>
    </citation>
    <scope>NUCLEOTIDE SEQUENCE [LARGE SCALE GENOMIC DNA]</scope>
    <source>
        <strain evidence="5 6">TI.2.07</strain>
    </source>
</reference>
<evidence type="ECO:0000256" key="3">
    <source>
        <dbReference type="ARBA" id="ARBA00023163"/>
    </source>
</evidence>
<dbReference type="PRINTS" id="PR00038">
    <property type="entry name" value="HTHLUXR"/>
</dbReference>
<evidence type="ECO:0000259" key="4">
    <source>
        <dbReference type="PROSITE" id="PS50043"/>
    </source>
</evidence>
<evidence type="ECO:0000256" key="1">
    <source>
        <dbReference type="ARBA" id="ARBA00023015"/>
    </source>
</evidence>
<dbReference type="PROSITE" id="PS00622">
    <property type="entry name" value="HTH_LUXR_1"/>
    <property type="match status" value="1"/>
</dbReference>
<evidence type="ECO:0000313" key="6">
    <source>
        <dbReference type="Proteomes" id="UP001366060"/>
    </source>
</evidence>
<dbReference type="CDD" id="cd06170">
    <property type="entry name" value="LuxR_C_like"/>
    <property type="match status" value="1"/>
</dbReference>
<dbReference type="InterPro" id="IPR036388">
    <property type="entry name" value="WH-like_DNA-bd_sf"/>
</dbReference>
<dbReference type="SUPFAM" id="SSF46894">
    <property type="entry name" value="C-terminal effector domain of the bipartite response regulators"/>
    <property type="match status" value="1"/>
</dbReference>
<sequence>MSIEDYNLIANIIDSCETKEVLPKIAKILDKHFSIDDYMIIIFKRGASPTLFAYGKKTNGNNLKPFKSIETSLLLNNVHDPASIYFSGAYLLDPYCEFWDSYSRDGFYLMSDITSADFEKTEYFSKQYDAWEFKDIGRYIFQFTDDMVIHYSLGRHQNRPNFSDEDRNGLKKMLPFIRSSIGKCIKNDIKDIYKKQKDSEIFHMQLEQRFLAFGTSQLTNREVEVTRLLLKGYSVKGISKIMNISPSTVQTHSKNIYKKLEVCSSQELFGLFIEALESTSVIELEDPLSQFLFTAKT</sequence>
<dbReference type="Pfam" id="PF00196">
    <property type="entry name" value="GerE"/>
    <property type="match status" value="1"/>
</dbReference>
<dbReference type="PANTHER" id="PTHR44688:SF16">
    <property type="entry name" value="DNA-BINDING TRANSCRIPTIONAL ACTIVATOR DEVR_DOSR"/>
    <property type="match status" value="1"/>
</dbReference>
<dbReference type="Proteomes" id="UP001366060">
    <property type="component" value="Unassembled WGS sequence"/>
</dbReference>
<dbReference type="RefSeq" id="WP_341626470.1">
    <property type="nucleotide sequence ID" value="NZ_JBAKBA010000001.1"/>
</dbReference>
<name>A0ABU9H761_9GAMM</name>
<comment type="caution">
    <text evidence="5">The sequence shown here is derived from an EMBL/GenBank/DDBJ whole genome shotgun (WGS) entry which is preliminary data.</text>
</comment>
<dbReference type="InterPro" id="IPR016032">
    <property type="entry name" value="Sig_transdc_resp-reg_C-effctor"/>
</dbReference>
<keyword evidence="3" id="KW-0804">Transcription</keyword>
<evidence type="ECO:0000313" key="5">
    <source>
        <dbReference type="EMBL" id="MEL0657709.1"/>
    </source>
</evidence>
<keyword evidence="2" id="KW-0238">DNA-binding</keyword>
<accession>A0ABU9H761</accession>
<protein>
    <submittedName>
        <fullName evidence="5">Helix-turn-helix transcriptional regulator</fullName>
    </submittedName>
</protein>
<proteinExistence type="predicted"/>
<gene>
    <name evidence="5" type="ORF">V6255_01050</name>
</gene>
<dbReference type="PANTHER" id="PTHR44688">
    <property type="entry name" value="DNA-BINDING TRANSCRIPTIONAL ACTIVATOR DEVR_DOSR"/>
    <property type="match status" value="1"/>
</dbReference>
<evidence type="ECO:0000256" key="2">
    <source>
        <dbReference type="ARBA" id="ARBA00023125"/>
    </source>
</evidence>
<keyword evidence="6" id="KW-1185">Reference proteome</keyword>
<dbReference type="EMBL" id="JBAKBA010000001">
    <property type="protein sequence ID" value="MEL0657709.1"/>
    <property type="molecule type" value="Genomic_DNA"/>
</dbReference>
<dbReference type="PROSITE" id="PS50043">
    <property type="entry name" value="HTH_LUXR_2"/>
    <property type="match status" value="1"/>
</dbReference>
<keyword evidence="1" id="KW-0805">Transcription regulation</keyword>
<organism evidence="5 6">
    <name type="scientific">Psychromonas arctica</name>
    <dbReference type="NCBI Taxonomy" id="168275"/>
    <lineage>
        <taxon>Bacteria</taxon>
        <taxon>Pseudomonadati</taxon>
        <taxon>Pseudomonadota</taxon>
        <taxon>Gammaproteobacteria</taxon>
        <taxon>Alteromonadales</taxon>
        <taxon>Psychromonadaceae</taxon>
        <taxon>Psychromonas</taxon>
    </lineage>
</organism>